<gene>
    <name evidence="9" type="ORF">SCF082_LOCUS24989</name>
</gene>
<evidence type="ECO:0000259" key="8">
    <source>
        <dbReference type="PROSITE" id="PS51321"/>
    </source>
</evidence>
<protein>
    <submittedName>
        <fullName evidence="9">Transcription elongation factor TFIIS (Protein REDUCED DORMANCY 2)</fullName>
    </submittedName>
</protein>
<accession>A0ABP0LX89</accession>
<reference evidence="9 10" key="1">
    <citation type="submission" date="2024-02" db="EMBL/GenBank/DDBJ databases">
        <authorList>
            <person name="Chen Y."/>
            <person name="Shah S."/>
            <person name="Dougan E. K."/>
            <person name="Thang M."/>
            <person name="Chan C."/>
        </authorList>
    </citation>
    <scope>NUCLEOTIDE SEQUENCE [LARGE SCALE GENOMIC DNA]</scope>
</reference>
<dbReference type="InterPro" id="IPR003618">
    <property type="entry name" value="TFIIS_cen_dom"/>
</dbReference>
<comment type="caution">
    <text evidence="9">The sequence shown here is derived from an EMBL/GenBank/DDBJ whole genome shotgun (WGS) entry which is preliminary data.</text>
</comment>
<name>A0ABP0LX89_9DINO</name>
<dbReference type="InterPro" id="IPR035441">
    <property type="entry name" value="TFIIS/LEDGF_dom_sf"/>
</dbReference>
<dbReference type="Gene3D" id="1.10.472.30">
    <property type="entry name" value="Transcription elongation factor S-II, central domain"/>
    <property type="match status" value="1"/>
</dbReference>
<evidence type="ECO:0000313" key="9">
    <source>
        <dbReference type="EMBL" id="CAK9043842.1"/>
    </source>
</evidence>
<dbReference type="SUPFAM" id="SSF46942">
    <property type="entry name" value="Elongation factor TFIIS domain 2"/>
    <property type="match status" value="1"/>
</dbReference>
<dbReference type="InterPro" id="IPR036575">
    <property type="entry name" value="TFIIS_cen_dom_sf"/>
</dbReference>
<dbReference type="Gene3D" id="1.20.930.10">
    <property type="entry name" value="Conserved domain common to transcription factors TFIIS, elongin A, CRSP70"/>
    <property type="match status" value="1"/>
</dbReference>
<evidence type="ECO:0000256" key="2">
    <source>
        <dbReference type="ARBA" id="ARBA00022771"/>
    </source>
</evidence>
<feature type="domain" description="TFIIS-type" evidence="7">
    <location>
        <begin position="231"/>
        <end position="279"/>
    </location>
</feature>
<keyword evidence="9" id="KW-0251">Elongation factor</keyword>
<keyword evidence="2 5" id="KW-0863">Zinc-finger</keyword>
<keyword evidence="3" id="KW-0862">Zinc</keyword>
<keyword evidence="10" id="KW-1185">Reference proteome</keyword>
<organism evidence="9 10">
    <name type="scientific">Durusdinium trenchii</name>
    <dbReference type="NCBI Taxonomy" id="1381693"/>
    <lineage>
        <taxon>Eukaryota</taxon>
        <taxon>Sar</taxon>
        <taxon>Alveolata</taxon>
        <taxon>Dinophyceae</taxon>
        <taxon>Suessiales</taxon>
        <taxon>Symbiodiniaceae</taxon>
        <taxon>Durusdinium</taxon>
    </lineage>
</organism>
<dbReference type="PROSITE" id="PS51133">
    <property type="entry name" value="ZF_TFIIS_2"/>
    <property type="match status" value="1"/>
</dbReference>
<keyword evidence="9" id="KW-0648">Protein biosynthesis</keyword>
<feature type="domain" description="TFIIS central" evidence="8">
    <location>
        <begin position="110"/>
        <end position="228"/>
    </location>
</feature>
<feature type="compositionally biased region" description="Basic and acidic residues" evidence="6">
    <location>
        <begin position="79"/>
        <end position="99"/>
    </location>
</feature>
<dbReference type="PANTHER" id="PTHR11477:SF0">
    <property type="entry name" value="IP08861P-RELATED"/>
    <property type="match status" value="1"/>
</dbReference>
<dbReference type="SMART" id="SM00440">
    <property type="entry name" value="ZnF_C2C2"/>
    <property type="match status" value="1"/>
</dbReference>
<dbReference type="Pfam" id="PF07500">
    <property type="entry name" value="TFIIS_M"/>
    <property type="match status" value="1"/>
</dbReference>
<evidence type="ECO:0000313" key="10">
    <source>
        <dbReference type="Proteomes" id="UP001642464"/>
    </source>
</evidence>
<evidence type="ECO:0000256" key="4">
    <source>
        <dbReference type="ARBA" id="ARBA00023242"/>
    </source>
</evidence>
<dbReference type="InterPro" id="IPR035100">
    <property type="entry name" value="TF_IIS-typ"/>
</dbReference>
<dbReference type="Gene3D" id="2.20.25.10">
    <property type="match status" value="1"/>
</dbReference>
<keyword evidence="4" id="KW-0539">Nucleus</keyword>
<dbReference type="Proteomes" id="UP001642464">
    <property type="component" value="Unassembled WGS sequence"/>
</dbReference>
<evidence type="ECO:0000259" key="7">
    <source>
        <dbReference type="PROSITE" id="PS51133"/>
    </source>
</evidence>
<dbReference type="SUPFAM" id="SSF47676">
    <property type="entry name" value="Conserved domain common to transcription factors TFIIS, elongin A, CRSP70"/>
    <property type="match status" value="1"/>
</dbReference>
<dbReference type="GO" id="GO:0003746">
    <property type="term" value="F:translation elongation factor activity"/>
    <property type="evidence" value="ECO:0007669"/>
    <property type="project" value="UniProtKB-KW"/>
</dbReference>
<proteinExistence type="predicted"/>
<feature type="region of interest" description="Disordered" evidence="6">
    <location>
        <begin position="77"/>
        <end position="101"/>
    </location>
</feature>
<dbReference type="PANTHER" id="PTHR11477">
    <property type="entry name" value="TRANSCRIPTION FACTOR S-II ZINC FINGER DOMAIN-CONTAINING PROTEIN"/>
    <property type="match status" value="1"/>
</dbReference>
<dbReference type="InterPro" id="IPR001222">
    <property type="entry name" value="Znf_TFIIS"/>
</dbReference>
<evidence type="ECO:0000256" key="1">
    <source>
        <dbReference type="ARBA" id="ARBA00022723"/>
    </source>
</evidence>
<dbReference type="PIRSF" id="PIRSF006704">
    <property type="entry name" value="TF_IIS"/>
    <property type="match status" value="1"/>
</dbReference>
<sequence>MDQILRVKELRDVLLLASDQSRILKALRGLQELGVLQEQVLAETFVGLAVDVLGKDAKIPETTKTLCSELVSTWQQGLHEGRSSSRPETSRRERSRSPDDVAAVPRLTKQRLRVVEKLSEALSTASTCSGRPNVSSCRSILMLAAEIESVLFTKLEGRKYVSQARSLLYNIKDESNEFARRLLDGELRISQLPSLTAEDMASSKKNAERAQLRQEAFEAAAVRPASHSITDRFVCEKCSGSRTAYTQSAAVESCVRSGGEPVETMVTFVTCLHCSHTWTERSGFA</sequence>
<evidence type="ECO:0000256" key="6">
    <source>
        <dbReference type="SAM" id="MobiDB-lite"/>
    </source>
</evidence>
<keyword evidence="1" id="KW-0479">Metal-binding</keyword>
<dbReference type="SMART" id="SM00510">
    <property type="entry name" value="TFS2M"/>
    <property type="match status" value="1"/>
</dbReference>
<dbReference type="EMBL" id="CAXAMM010018657">
    <property type="protein sequence ID" value="CAK9043842.1"/>
    <property type="molecule type" value="Genomic_DNA"/>
</dbReference>
<dbReference type="PROSITE" id="PS51321">
    <property type="entry name" value="TFIIS_CENTRAL"/>
    <property type="match status" value="1"/>
</dbReference>
<evidence type="ECO:0000256" key="5">
    <source>
        <dbReference type="PROSITE-ProRule" id="PRU00472"/>
    </source>
</evidence>
<evidence type="ECO:0000256" key="3">
    <source>
        <dbReference type="ARBA" id="ARBA00022833"/>
    </source>
</evidence>